<dbReference type="InterPro" id="IPR015867">
    <property type="entry name" value="N-reg_PII/ATP_PRibTrfase_C"/>
</dbReference>
<dbReference type="InterPro" id="IPR004323">
    <property type="entry name" value="Ion_tolerance_CutA"/>
</dbReference>
<comment type="similarity">
    <text evidence="1">Belongs to the CutA family.</text>
</comment>
<dbReference type="Pfam" id="PF03091">
    <property type="entry name" value="CutA1"/>
    <property type="match status" value="1"/>
</dbReference>
<dbReference type="GO" id="GO:0005507">
    <property type="term" value="F:copper ion binding"/>
    <property type="evidence" value="ECO:0007669"/>
    <property type="project" value="TreeGrafter"/>
</dbReference>
<dbReference type="AlphaFoldDB" id="A0A1Q9LH24"/>
<sequence>MAHALVITTTDSADVAGQLAEAAVRERLAACAQVLGPVTSTYRWQGRVETAQEFQVHFKTARPDELIAHLGAAHPYDEPELISVPITGGSPGYLAWLTAESGA</sequence>
<dbReference type="STRING" id="1193682.BJP25_27035"/>
<protein>
    <submittedName>
        <fullName evidence="2">Divalent-cation tolerance protein CutA</fullName>
    </submittedName>
</protein>
<evidence type="ECO:0000313" key="2">
    <source>
        <dbReference type="EMBL" id="OLR91323.1"/>
    </source>
</evidence>
<dbReference type="InterPro" id="IPR011322">
    <property type="entry name" value="N-reg_PII-like_a/b"/>
</dbReference>
<comment type="caution">
    <text evidence="2">The sequence shown here is derived from an EMBL/GenBank/DDBJ whole genome shotgun (WGS) entry which is preliminary data.</text>
</comment>
<dbReference type="PANTHER" id="PTHR23419:SF8">
    <property type="entry name" value="FI09726P"/>
    <property type="match status" value="1"/>
</dbReference>
<evidence type="ECO:0000256" key="1">
    <source>
        <dbReference type="ARBA" id="ARBA00010169"/>
    </source>
</evidence>
<name>A0A1Q9LH24_9PSEU</name>
<dbReference type="EMBL" id="MKQR01000025">
    <property type="protein sequence ID" value="OLR91323.1"/>
    <property type="molecule type" value="Genomic_DNA"/>
</dbReference>
<evidence type="ECO:0000313" key="3">
    <source>
        <dbReference type="Proteomes" id="UP000186040"/>
    </source>
</evidence>
<accession>A0A1Q9LH24</accession>
<reference evidence="2 3" key="1">
    <citation type="submission" date="2016-10" db="EMBL/GenBank/DDBJ databases">
        <title>The Draft Genome Sequence of Actinokineospora bangkokensis 44EHWT reveals the biosynthetic pathway of antifungal compounds Thailandins with unusual extender unit butylmalonyl-CoA.</title>
        <authorList>
            <person name="Greule A."/>
            <person name="Intra B."/>
            <person name="Flemming S."/>
            <person name="Rommel M.G."/>
            <person name="Panbangred W."/>
            <person name="Bechthold A."/>
        </authorList>
    </citation>
    <scope>NUCLEOTIDE SEQUENCE [LARGE SCALE GENOMIC DNA]</scope>
    <source>
        <strain evidence="2 3">44EHW</strain>
    </source>
</reference>
<dbReference type="SUPFAM" id="SSF54913">
    <property type="entry name" value="GlnB-like"/>
    <property type="match status" value="1"/>
</dbReference>
<proteinExistence type="inferred from homology"/>
<dbReference type="RefSeq" id="WP_075976980.1">
    <property type="nucleotide sequence ID" value="NZ_MKQR01000025.1"/>
</dbReference>
<dbReference type="OrthoDB" id="37622at2"/>
<keyword evidence="3" id="KW-1185">Reference proteome</keyword>
<dbReference type="GO" id="GO:0010038">
    <property type="term" value="P:response to metal ion"/>
    <property type="evidence" value="ECO:0007669"/>
    <property type="project" value="InterPro"/>
</dbReference>
<organism evidence="2 3">
    <name type="scientific">Actinokineospora bangkokensis</name>
    <dbReference type="NCBI Taxonomy" id="1193682"/>
    <lineage>
        <taxon>Bacteria</taxon>
        <taxon>Bacillati</taxon>
        <taxon>Actinomycetota</taxon>
        <taxon>Actinomycetes</taxon>
        <taxon>Pseudonocardiales</taxon>
        <taxon>Pseudonocardiaceae</taxon>
        <taxon>Actinokineospora</taxon>
    </lineage>
</organism>
<dbReference type="Gene3D" id="3.30.70.120">
    <property type="match status" value="1"/>
</dbReference>
<dbReference type="PANTHER" id="PTHR23419">
    <property type="entry name" value="DIVALENT CATION TOLERANCE CUTA-RELATED"/>
    <property type="match status" value="1"/>
</dbReference>
<dbReference type="Proteomes" id="UP000186040">
    <property type="component" value="Unassembled WGS sequence"/>
</dbReference>
<gene>
    <name evidence="2" type="ORF">BJP25_27035</name>
</gene>